<evidence type="ECO:0000256" key="4">
    <source>
        <dbReference type="SAM" id="Phobius"/>
    </source>
</evidence>
<protein>
    <recommendedName>
        <fullName evidence="9">PCI domain-containing protein</fullName>
    </recommendedName>
</protein>
<dbReference type="Proteomes" id="UP000283269">
    <property type="component" value="Unassembled WGS sequence"/>
</dbReference>
<keyword evidence="2" id="KW-0647">Proteasome</keyword>
<evidence type="ECO:0000259" key="5">
    <source>
        <dbReference type="Pfam" id="PF01399"/>
    </source>
</evidence>
<proteinExistence type="inferred from homology"/>
<evidence type="ECO:0000256" key="1">
    <source>
        <dbReference type="ARBA" id="ARBA00007454"/>
    </source>
</evidence>
<dbReference type="STRING" id="93625.A0A409XVL2"/>
<dbReference type="OrthoDB" id="1418352at2759"/>
<dbReference type="AlphaFoldDB" id="A0A409XVL2"/>
<dbReference type="InterPro" id="IPR036390">
    <property type="entry name" value="WH_DNA-bd_sf"/>
</dbReference>
<dbReference type="GO" id="GO:0000502">
    <property type="term" value="C:proteasome complex"/>
    <property type="evidence" value="ECO:0007669"/>
    <property type="project" value="UniProtKB-KW"/>
</dbReference>
<dbReference type="Pfam" id="PF18055">
    <property type="entry name" value="RPN6_N"/>
    <property type="match status" value="1"/>
</dbReference>
<evidence type="ECO:0000256" key="2">
    <source>
        <dbReference type="ARBA" id="ARBA00022942"/>
    </source>
</evidence>
<name>A0A409XVL2_PSICY</name>
<accession>A0A409XVL2</accession>
<keyword evidence="4" id="KW-0812">Transmembrane</keyword>
<keyword evidence="8" id="KW-1185">Reference proteome</keyword>
<comment type="caution">
    <text evidence="7">The sequence shown here is derived from an EMBL/GenBank/DDBJ whole genome shotgun (WGS) entry which is preliminary data.</text>
</comment>
<evidence type="ECO:0000259" key="6">
    <source>
        <dbReference type="Pfam" id="PF18055"/>
    </source>
</evidence>
<keyword evidence="4" id="KW-0472">Membrane</keyword>
<dbReference type="SUPFAM" id="SSF46785">
    <property type="entry name" value="Winged helix' DNA-binding domain"/>
    <property type="match status" value="1"/>
</dbReference>
<feature type="region of interest" description="Disordered" evidence="3">
    <location>
        <begin position="1"/>
        <end position="30"/>
    </location>
</feature>
<evidence type="ECO:0000256" key="3">
    <source>
        <dbReference type="SAM" id="MobiDB-lite"/>
    </source>
</evidence>
<dbReference type="InParanoid" id="A0A409XVL2"/>
<dbReference type="PANTHER" id="PTHR10678">
    <property type="entry name" value="26S PROTEASOME NON-ATPASE REGULATORY SUBUNIT 11/COP9 SIGNALOSOME COMPLEX SUBUNIT 2"/>
    <property type="match status" value="1"/>
</dbReference>
<evidence type="ECO:0000313" key="8">
    <source>
        <dbReference type="Proteomes" id="UP000283269"/>
    </source>
</evidence>
<dbReference type="InterPro" id="IPR000717">
    <property type="entry name" value="PCI_dom"/>
</dbReference>
<feature type="compositionally biased region" description="Polar residues" evidence="3">
    <location>
        <begin position="248"/>
        <end position="262"/>
    </location>
</feature>
<dbReference type="Pfam" id="PF01399">
    <property type="entry name" value="PCI"/>
    <property type="match status" value="1"/>
</dbReference>
<dbReference type="Gene3D" id="1.25.40.570">
    <property type="match status" value="2"/>
</dbReference>
<feature type="compositionally biased region" description="Basic and acidic residues" evidence="3">
    <location>
        <begin position="1"/>
        <end position="24"/>
    </location>
</feature>
<evidence type="ECO:0008006" key="9">
    <source>
        <dbReference type="Google" id="ProtNLM"/>
    </source>
</evidence>
<comment type="similarity">
    <text evidence="1">Belongs to the proteasome subunit S9 family.</text>
</comment>
<dbReference type="InterPro" id="IPR040773">
    <property type="entry name" value="Rpn6_N"/>
</dbReference>
<feature type="transmembrane region" description="Helical" evidence="4">
    <location>
        <begin position="154"/>
        <end position="173"/>
    </location>
</feature>
<keyword evidence="4" id="KW-1133">Transmembrane helix</keyword>
<gene>
    <name evidence="7" type="ORF">CVT25_007699</name>
</gene>
<feature type="domain" description="PCI" evidence="5">
    <location>
        <begin position="370"/>
        <end position="458"/>
    </location>
</feature>
<sequence length="476" mass="53459">MARDDTGHRTQDTPRKERQREKRQNTKKPAGNWKVAGFWKRFQPARVGRGYGTRTRRSSSSASSIVIKSTLRRCIYIAWMELTDGLAEVINRSRAFISSTAKDRETHYALRTLLDYFAAIPDSQNVQMKALTDNKAWAKQEKRIFLKHSLETRLVGLCVCSLISIILPVFRVLSFRYHLLYIETTRVPLVPARTRSHRHPAYGTQAARRQDDPHRGAPPREKGVSRAGQHAQGPRHPSHPLAQPPPQSTARPPSKPSSTCSPASCTRRRRTYSTAYSYFLEAFENLSVLGESDGGSGNEGGKGGGKGGGKALEAKYMLLCKVMFNLPEDVNALLTIKLSLRYASSHDVESMRAVASAHQKRDLHAFQGVLREYQVELQSDPTIRTHLAALYDTLFEGNLKKIVKPYSVVEVAYVVEQVRQERQAVETNADFFFLDGKLSKMILDNGVLDQDRGCLVIYDESKADVSLPFLLLVVLC</sequence>
<feature type="domain" description="26S proteasome regulatory subunit Rpn6 N-terminal" evidence="6">
    <location>
        <begin position="83"/>
        <end position="150"/>
    </location>
</feature>
<dbReference type="EMBL" id="NHYD01000262">
    <property type="protein sequence ID" value="PPQ94734.1"/>
    <property type="molecule type" value="Genomic_DNA"/>
</dbReference>
<evidence type="ECO:0000313" key="7">
    <source>
        <dbReference type="EMBL" id="PPQ94734.1"/>
    </source>
</evidence>
<feature type="compositionally biased region" description="Basic and acidic residues" evidence="3">
    <location>
        <begin position="208"/>
        <end position="224"/>
    </location>
</feature>
<feature type="region of interest" description="Disordered" evidence="3">
    <location>
        <begin position="193"/>
        <end position="266"/>
    </location>
</feature>
<organism evidence="7 8">
    <name type="scientific">Psilocybe cyanescens</name>
    <dbReference type="NCBI Taxonomy" id="93625"/>
    <lineage>
        <taxon>Eukaryota</taxon>
        <taxon>Fungi</taxon>
        <taxon>Dikarya</taxon>
        <taxon>Basidiomycota</taxon>
        <taxon>Agaricomycotina</taxon>
        <taxon>Agaricomycetes</taxon>
        <taxon>Agaricomycetidae</taxon>
        <taxon>Agaricales</taxon>
        <taxon>Agaricineae</taxon>
        <taxon>Strophariaceae</taxon>
        <taxon>Psilocybe</taxon>
    </lineage>
</organism>
<reference evidence="7 8" key="1">
    <citation type="journal article" date="2018" name="Evol. Lett.">
        <title>Horizontal gene cluster transfer increased hallucinogenic mushroom diversity.</title>
        <authorList>
            <person name="Reynolds H.T."/>
            <person name="Vijayakumar V."/>
            <person name="Gluck-Thaler E."/>
            <person name="Korotkin H.B."/>
            <person name="Matheny P.B."/>
            <person name="Slot J.C."/>
        </authorList>
    </citation>
    <scope>NUCLEOTIDE SEQUENCE [LARGE SCALE GENOMIC DNA]</scope>
    <source>
        <strain evidence="7 8">2631</strain>
    </source>
</reference>
<dbReference type="InterPro" id="IPR050871">
    <property type="entry name" value="26S_Proteasome/COP9_Components"/>
</dbReference>